<dbReference type="Proteomes" id="UP000736787">
    <property type="component" value="Unassembled WGS sequence"/>
</dbReference>
<proteinExistence type="predicted"/>
<organism evidence="1 2">
    <name type="scientific">Phytophthora cactorum</name>
    <dbReference type="NCBI Taxonomy" id="29920"/>
    <lineage>
        <taxon>Eukaryota</taxon>
        <taxon>Sar</taxon>
        <taxon>Stramenopiles</taxon>
        <taxon>Oomycota</taxon>
        <taxon>Peronosporomycetes</taxon>
        <taxon>Peronosporales</taxon>
        <taxon>Peronosporaceae</taxon>
        <taxon>Phytophthora</taxon>
    </lineage>
</organism>
<comment type="caution">
    <text evidence="1">The sequence shown here is derived from an EMBL/GenBank/DDBJ whole genome shotgun (WGS) entry which is preliminary data.</text>
</comment>
<sequence>MAEGMFSTCAVLRGTSCNAEGGHPRTQYEQPFLINLGLSSPHALHVV</sequence>
<evidence type="ECO:0000313" key="1">
    <source>
        <dbReference type="EMBL" id="KAG2948657.1"/>
    </source>
</evidence>
<dbReference type="EMBL" id="RCMK01000106">
    <property type="protein sequence ID" value="KAG2948657.1"/>
    <property type="molecule type" value="Genomic_DNA"/>
</dbReference>
<reference evidence="1" key="1">
    <citation type="submission" date="2018-10" db="EMBL/GenBank/DDBJ databases">
        <title>Effector identification in a new, highly contiguous assembly of the strawberry crown rot pathogen Phytophthora cactorum.</title>
        <authorList>
            <person name="Armitage A.D."/>
            <person name="Nellist C.F."/>
            <person name="Bates H."/>
            <person name="Vickerstaff R.J."/>
            <person name="Harrison R.J."/>
        </authorList>
    </citation>
    <scope>NUCLEOTIDE SEQUENCE</scope>
    <source>
        <strain evidence="1">4040</strain>
    </source>
</reference>
<protein>
    <submittedName>
        <fullName evidence="1">Uncharacterized protein</fullName>
    </submittedName>
</protein>
<name>A0A8T1EA32_9STRA</name>
<evidence type="ECO:0000313" key="2">
    <source>
        <dbReference type="Proteomes" id="UP000736787"/>
    </source>
</evidence>
<gene>
    <name evidence="1" type="ORF">PC117_g5846</name>
</gene>
<accession>A0A8T1EA32</accession>
<dbReference type="AlphaFoldDB" id="A0A8T1EA32"/>